<keyword evidence="2" id="KW-1185">Reference proteome</keyword>
<gene>
    <name evidence="1" type="ORF">KP79_PYT04967</name>
</gene>
<reference evidence="1 2" key="1">
    <citation type="journal article" date="2017" name="Nat. Ecol. Evol.">
        <title>Scallop genome provides insights into evolution of bilaterian karyotype and development.</title>
        <authorList>
            <person name="Wang S."/>
            <person name="Zhang J."/>
            <person name="Jiao W."/>
            <person name="Li J."/>
            <person name="Xun X."/>
            <person name="Sun Y."/>
            <person name="Guo X."/>
            <person name="Huan P."/>
            <person name="Dong B."/>
            <person name="Zhang L."/>
            <person name="Hu X."/>
            <person name="Sun X."/>
            <person name="Wang J."/>
            <person name="Zhao C."/>
            <person name="Wang Y."/>
            <person name="Wang D."/>
            <person name="Huang X."/>
            <person name="Wang R."/>
            <person name="Lv J."/>
            <person name="Li Y."/>
            <person name="Zhang Z."/>
            <person name="Liu B."/>
            <person name="Lu W."/>
            <person name="Hui Y."/>
            <person name="Liang J."/>
            <person name="Zhou Z."/>
            <person name="Hou R."/>
            <person name="Li X."/>
            <person name="Liu Y."/>
            <person name="Li H."/>
            <person name="Ning X."/>
            <person name="Lin Y."/>
            <person name="Zhao L."/>
            <person name="Xing Q."/>
            <person name="Dou J."/>
            <person name="Li Y."/>
            <person name="Mao J."/>
            <person name="Guo H."/>
            <person name="Dou H."/>
            <person name="Li T."/>
            <person name="Mu C."/>
            <person name="Jiang W."/>
            <person name="Fu Q."/>
            <person name="Fu X."/>
            <person name="Miao Y."/>
            <person name="Liu J."/>
            <person name="Yu Q."/>
            <person name="Li R."/>
            <person name="Liao H."/>
            <person name="Li X."/>
            <person name="Kong Y."/>
            <person name="Jiang Z."/>
            <person name="Chourrout D."/>
            <person name="Li R."/>
            <person name="Bao Z."/>
        </authorList>
    </citation>
    <scope>NUCLEOTIDE SEQUENCE [LARGE SCALE GENOMIC DNA]</scope>
    <source>
        <strain evidence="1 2">PY_sf001</strain>
    </source>
</reference>
<accession>A0A210Q2S8</accession>
<evidence type="ECO:0000313" key="2">
    <source>
        <dbReference type="Proteomes" id="UP000242188"/>
    </source>
</evidence>
<dbReference type="Proteomes" id="UP000242188">
    <property type="component" value="Unassembled WGS sequence"/>
</dbReference>
<name>A0A210Q2S8_MIZYE</name>
<comment type="caution">
    <text evidence="1">The sequence shown here is derived from an EMBL/GenBank/DDBJ whole genome shotgun (WGS) entry which is preliminary data.</text>
</comment>
<evidence type="ECO:0000313" key="1">
    <source>
        <dbReference type="EMBL" id="OWF43037.1"/>
    </source>
</evidence>
<organism evidence="1 2">
    <name type="scientific">Mizuhopecten yessoensis</name>
    <name type="common">Japanese scallop</name>
    <name type="synonym">Patinopecten yessoensis</name>
    <dbReference type="NCBI Taxonomy" id="6573"/>
    <lineage>
        <taxon>Eukaryota</taxon>
        <taxon>Metazoa</taxon>
        <taxon>Spiralia</taxon>
        <taxon>Lophotrochozoa</taxon>
        <taxon>Mollusca</taxon>
        <taxon>Bivalvia</taxon>
        <taxon>Autobranchia</taxon>
        <taxon>Pteriomorphia</taxon>
        <taxon>Pectinida</taxon>
        <taxon>Pectinoidea</taxon>
        <taxon>Pectinidae</taxon>
        <taxon>Mizuhopecten</taxon>
    </lineage>
</organism>
<dbReference type="AlphaFoldDB" id="A0A210Q2S8"/>
<protein>
    <submittedName>
        <fullName evidence="1">Uncharacterized protein</fullName>
    </submittedName>
</protein>
<dbReference type="EMBL" id="NEDP02005180">
    <property type="protein sequence ID" value="OWF43037.1"/>
    <property type="molecule type" value="Genomic_DNA"/>
</dbReference>
<proteinExistence type="predicted"/>
<sequence>MAFEMTPIFEDYHIIGAIQEPDRTNSGRGYHCISRVCILIWAGTRTDYSNHGCVVPTPLRIATKPLHRLIHTKQTAGFAGKQSSR</sequence>